<keyword evidence="2" id="KW-0238">DNA-binding</keyword>
<sequence>MTHPLIYTAPLRLGPAVHDELFRRLVRSRDYLAAGFGEPLRLHDAAREACLSPFHYQRVFRRTFGESPHEFLTKLRMDEAKRLLARDELAVTEVCMAVGYESLGSFSTRFRSLVGQSPSEYQRSLRRVFPVPGLAVHRLVPACFLQFWGARVF</sequence>
<evidence type="ECO:0000259" key="4">
    <source>
        <dbReference type="PROSITE" id="PS01124"/>
    </source>
</evidence>
<keyword evidence="1" id="KW-0805">Transcription regulation</keyword>
<evidence type="ECO:0000313" key="6">
    <source>
        <dbReference type="Proteomes" id="UP000593892"/>
    </source>
</evidence>
<dbReference type="PROSITE" id="PS00041">
    <property type="entry name" value="HTH_ARAC_FAMILY_1"/>
    <property type="match status" value="1"/>
</dbReference>
<dbReference type="Pfam" id="PF12833">
    <property type="entry name" value="HTH_18"/>
    <property type="match status" value="1"/>
</dbReference>
<evidence type="ECO:0000256" key="2">
    <source>
        <dbReference type="ARBA" id="ARBA00023125"/>
    </source>
</evidence>
<dbReference type="PROSITE" id="PS01124">
    <property type="entry name" value="HTH_ARAC_FAMILY_2"/>
    <property type="match status" value="1"/>
</dbReference>
<evidence type="ECO:0000256" key="1">
    <source>
        <dbReference type="ARBA" id="ARBA00023015"/>
    </source>
</evidence>
<dbReference type="PANTHER" id="PTHR46796:SF12">
    <property type="entry name" value="HTH-TYPE DNA-BINDING TRANSCRIPTIONAL ACTIVATOR EUTR"/>
    <property type="match status" value="1"/>
</dbReference>
<dbReference type="RefSeq" id="WP_194447445.1">
    <property type="nucleotide sequence ID" value="NZ_CP063849.1"/>
</dbReference>
<dbReference type="InterPro" id="IPR050204">
    <property type="entry name" value="AraC_XylS_family_regulators"/>
</dbReference>
<dbReference type="InterPro" id="IPR009057">
    <property type="entry name" value="Homeodomain-like_sf"/>
</dbReference>
<keyword evidence="3" id="KW-0804">Transcription</keyword>
<feature type="domain" description="HTH araC/xylS-type" evidence="4">
    <location>
        <begin position="26"/>
        <end position="124"/>
    </location>
</feature>
<dbReference type="GO" id="GO:0043565">
    <property type="term" value="F:sequence-specific DNA binding"/>
    <property type="evidence" value="ECO:0007669"/>
    <property type="project" value="InterPro"/>
</dbReference>
<dbReference type="AlphaFoldDB" id="A0A7S7SIS6"/>
<dbReference type="InterPro" id="IPR020449">
    <property type="entry name" value="Tscrpt_reg_AraC-type_HTH"/>
</dbReference>
<gene>
    <name evidence="5" type="ORF">IRI77_23515</name>
</gene>
<dbReference type="KEGG" id="pfer:IRI77_23515"/>
<proteinExistence type="predicted"/>
<dbReference type="InterPro" id="IPR018062">
    <property type="entry name" value="HTH_AraC-typ_CS"/>
</dbReference>
<accession>A0A7S7SIS6</accession>
<dbReference type="GO" id="GO:0003700">
    <property type="term" value="F:DNA-binding transcription factor activity"/>
    <property type="evidence" value="ECO:0007669"/>
    <property type="project" value="InterPro"/>
</dbReference>
<dbReference type="SMART" id="SM00342">
    <property type="entry name" value="HTH_ARAC"/>
    <property type="match status" value="1"/>
</dbReference>
<dbReference type="SUPFAM" id="SSF46689">
    <property type="entry name" value="Homeodomain-like"/>
    <property type="match status" value="2"/>
</dbReference>
<dbReference type="Gene3D" id="1.10.10.60">
    <property type="entry name" value="Homeodomain-like"/>
    <property type="match status" value="2"/>
</dbReference>
<dbReference type="PRINTS" id="PR00032">
    <property type="entry name" value="HTHARAC"/>
</dbReference>
<name>A0A7S7SIS6_PALFE</name>
<evidence type="ECO:0000313" key="5">
    <source>
        <dbReference type="EMBL" id="QOY85776.1"/>
    </source>
</evidence>
<dbReference type="PANTHER" id="PTHR46796">
    <property type="entry name" value="HTH-TYPE TRANSCRIPTIONAL ACTIVATOR RHAS-RELATED"/>
    <property type="match status" value="1"/>
</dbReference>
<dbReference type="InterPro" id="IPR018060">
    <property type="entry name" value="HTH_AraC"/>
</dbReference>
<keyword evidence="6" id="KW-1185">Reference proteome</keyword>
<protein>
    <submittedName>
        <fullName evidence="5">Helix-turn-helix transcriptional regulator</fullName>
    </submittedName>
</protein>
<dbReference type="EMBL" id="CP063849">
    <property type="protein sequence ID" value="QOY85776.1"/>
    <property type="molecule type" value="Genomic_DNA"/>
</dbReference>
<evidence type="ECO:0000256" key="3">
    <source>
        <dbReference type="ARBA" id="ARBA00023163"/>
    </source>
</evidence>
<organism evidence="5 6">
    <name type="scientific">Paludibaculum fermentans</name>
    <dbReference type="NCBI Taxonomy" id="1473598"/>
    <lineage>
        <taxon>Bacteria</taxon>
        <taxon>Pseudomonadati</taxon>
        <taxon>Acidobacteriota</taxon>
        <taxon>Terriglobia</taxon>
        <taxon>Bryobacterales</taxon>
        <taxon>Bryobacteraceae</taxon>
        <taxon>Paludibaculum</taxon>
    </lineage>
</organism>
<dbReference type="Proteomes" id="UP000593892">
    <property type="component" value="Chromosome"/>
</dbReference>
<reference evidence="5 6" key="1">
    <citation type="submission" date="2020-10" db="EMBL/GenBank/DDBJ databases">
        <title>Complete genome sequence of Paludibaculum fermentans P105T, a facultatively anaerobic acidobacterium capable of dissimilatory Fe(III) reduction.</title>
        <authorList>
            <person name="Dedysh S.N."/>
            <person name="Beletsky A.V."/>
            <person name="Kulichevskaya I.S."/>
            <person name="Mardanov A.V."/>
            <person name="Ravin N.V."/>
        </authorList>
    </citation>
    <scope>NUCLEOTIDE SEQUENCE [LARGE SCALE GENOMIC DNA]</scope>
    <source>
        <strain evidence="5 6">P105</strain>
    </source>
</reference>